<protein>
    <recommendedName>
        <fullName evidence="2">Calcineurin-like phosphoesterase domain-containing protein</fullName>
    </recommendedName>
</protein>
<dbReference type="InterPro" id="IPR050535">
    <property type="entry name" value="DNA_Repair-Maintenance_Comp"/>
</dbReference>
<evidence type="ECO:0008006" key="2">
    <source>
        <dbReference type="Google" id="ProtNLM"/>
    </source>
</evidence>
<feature type="non-terminal residue" evidence="1">
    <location>
        <position position="193"/>
    </location>
</feature>
<dbReference type="InterPro" id="IPR029052">
    <property type="entry name" value="Metallo-depent_PP-like"/>
</dbReference>
<accession>A0A0F9L812</accession>
<dbReference type="SUPFAM" id="SSF56300">
    <property type="entry name" value="Metallo-dependent phosphatases"/>
    <property type="match status" value="1"/>
</dbReference>
<organism evidence="1">
    <name type="scientific">marine sediment metagenome</name>
    <dbReference type="NCBI Taxonomy" id="412755"/>
    <lineage>
        <taxon>unclassified sequences</taxon>
        <taxon>metagenomes</taxon>
        <taxon>ecological metagenomes</taxon>
    </lineage>
</organism>
<dbReference type="PANTHER" id="PTHR30337:SF0">
    <property type="entry name" value="NUCLEASE SBCCD SUBUNIT D"/>
    <property type="match status" value="1"/>
</dbReference>
<sequence>MGSARSSSTRAHVVVAMGNHDAGRTTDVLTPIIIPDDLPRVSIVTTPLRIMLDIKGKPVSVAVFPFVIRGNGETYKLNPSPEADTNVLVMHAAVRGSAEGDKLPWFYGSSDQALDVGREADRWDAILLGDWHDFAQLHPDRSVFYSGSLERTSNNIWQETAPKGVVEYDTDKPGELVFHEIPTRPMFDYDFSG</sequence>
<dbReference type="AlphaFoldDB" id="A0A0F9L812"/>
<dbReference type="Gene3D" id="3.60.21.10">
    <property type="match status" value="1"/>
</dbReference>
<dbReference type="PANTHER" id="PTHR30337">
    <property type="entry name" value="COMPONENT OF ATP-DEPENDENT DSDNA EXONUCLEASE"/>
    <property type="match status" value="1"/>
</dbReference>
<evidence type="ECO:0000313" key="1">
    <source>
        <dbReference type="EMBL" id="KKM23705.1"/>
    </source>
</evidence>
<name>A0A0F9L812_9ZZZZ</name>
<proteinExistence type="predicted"/>
<comment type="caution">
    <text evidence="1">The sequence shown here is derived from an EMBL/GenBank/DDBJ whole genome shotgun (WGS) entry which is preliminary data.</text>
</comment>
<gene>
    <name evidence="1" type="ORF">LCGC14_1612470</name>
</gene>
<reference evidence="1" key="1">
    <citation type="journal article" date="2015" name="Nature">
        <title>Complex archaea that bridge the gap between prokaryotes and eukaryotes.</title>
        <authorList>
            <person name="Spang A."/>
            <person name="Saw J.H."/>
            <person name="Jorgensen S.L."/>
            <person name="Zaremba-Niedzwiedzka K."/>
            <person name="Martijn J."/>
            <person name="Lind A.E."/>
            <person name="van Eijk R."/>
            <person name="Schleper C."/>
            <person name="Guy L."/>
            <person name="Ettema T.J."/>
        </authorList>
    </citation>
    <scope>NUCLEOTIDE SEQUENCE</scope>
</reference>
<dbReference type="EMBL" id="LAZR01013070">
    <property type="protein sequence ID" value="KKM23705.1"/>
    <property type="molecule type" value="Genomic_DNA"/>
</dbReference>